<evidence type="ECO:0000256" key="1">
    <source>
        <dbReference type="ARBA" id="ARBA00001947"/>
    </source>
</evidence>
<proteinExistence type="inferred from homology"/>
<dbReference type="InterPro" id="IPR041569">
    <property type="entry name" value="AAA_lid_3"/>
</dbReference>
<dbReference type="SUPFAM" id="SSF52540">
    <property type="entry name" value="P-loop containing nucleoside triphosphate hydrolases"/>
    <property type="match status" value="1"/>
</dbReference>
<dbReference type="GO" id="GO:0006508">
    <property type="term" value="P:proteolysis"/>
    <property type="evidence" value="ECO:0007669"/>
    <property type="project" value="UniProtKB-KW"/>
</dbReference>
<dbReference type="InterPro" id="IPR003593">
    <property type="entry name" value="AAA+_ATPase"/>
</dbReference>
<dbReference type="Gene3D" id="1.20.58.760">
    <property type="entry name" value="Peptidase M41"/>
    <property type="match status" value="1"/>
</dbReference>
<accession>A0A0H3P9G2</accession>
<dbReference type="Gene3D" id="1.10.8.60">
    <property type="match status" value="1"/>
</dbReference>
<dbReference type="GO" id="GO:0030163">
    <property type="term" value="P:protein catabolic process"/>
    <property type="evidence" value="ECO:0007669"/>
    <property type="project" value="TreeGrafter"/>
</dbReference>
<dbReference type="Pfam" id="PF00004">
    <property type="entry name" value="AAA"/>
    <property type="match status" value="1"/>
</dbReference>
<dbReference type="FunFam" id="3.40.50.300:FF:000352">
    <property type="entry name" value="ATP-dependent zinc metalloprotease FTSH 7, chloroplastic"/>
    <property type="match status" value="1"/>
</dbReference>
<evidence type="ECO:0000256" key="9">
    <source>
        <dbReference type="RuleBase" id="RU003651"/>
    </source>
</evidence>
<dbReference type="InterPro" id="IPR003960">
    <property type="entry name" value="ATPase_AAA_CS"/>
</dbReference>
<keyword evidence="6" id="KW-0862">Zinc</keyword>
<evidence type="ECO:0000313" key="12">
    <source>
        <dbReference type="EMBL" id="EAQ72252.1"/>
    </source>
</evidence>
<evidence type="ECO:0000256" key="8">
    <source>
        <dbReference type="ARBA" id="ARBA00023049"/>
    </source>
</evidence>
<comment type="cofactor">
    <cofactor evidence="1">
        <name>Zn(2+)</name>
        <dbReference type="ChEBI" id="CHEBI:29105"/>
    </cofactor>
</comment>
<dbReference type="GO" id="GO:0005524">
    <property type="term" value="F:ATP binding"/>
    <property type="evidence" value="ECO:0007669"/>
    <property type="project" value="UniProtKB-KW"/>
</dbReference>
<evidence type="ECO:0000256" key="7">
    <source>
        <dbReference type="ARBA" id="ARBA00022840"/>
    </source>
</evidence>
<dbReference type="GO" id="GO:0016887">
    <property type="term" value="F:ATP hydrolysis activity"/>
    <property type="evidence" value="ECO:0007669"/>
    <property type="project" value="InterPro"/>
</dbReference>
<dbReference type="KEGG" id="cjj:CJJ81176_1023"/>
<dbReference type="Gene3D" id="3.40.50.300">
    <property type="entry name" value="P-loop containing nucleotide triphosphate hydrolases"/>
    <property type="match status" value="1"/>
</dbReference>
<evidence type="ECO:0000256" key="5">
    <source>
        <dbReference type="ARBA" id="ARBA00022801"/>
    </source>
</evidence>
<feature type="transmembrane region" description="Helical" evidence="10">
    <location>
        <begin position="7"/>
        <end position="23"/>
    </location>
</feature>
<reference evidence="13" key="1">
    <citation type="submission" date="2006-12" db="EMBL/GenBank/DDBJ databases">
        <authorList>
            <person name="Fouts D.E."/>
            <person name="Nelson K.E."/>
            <person name="Sebastian Y."/>
        </authorList>
    </citation>
    <scope>NUCLEOTIDE SEQUENCE [LARGE SCALE GENOMIC DNA]</scope>
    <source>
        <strain evidence="13">81-176</strain>
    </source>
</reference>
<keyword evidence="7 9" id="KW-0067">ATP-binding</keyword>
<evidence type="ECO:0000256" key="2">
    <source>
        <dbReference type="ARBA" id="ARBA00022670"/>
    </source>
</evidence>
<dbReference type="InterPro" id="IPR027417">
    <property type="entry name" value="P-loop_NTPase"/>
</dbReference>
<protein>
    <submittedName>
        <fullName evidence="12">Cell division protein FtsH, putative</fullName>
    </submittedName>
</protein>
<feature type="transmembrane region" description="Helical" evidence="10">
    <location>
        <begin position="89"/>
        <end position="110"/>
    </location>
</feature>
<dbReference type="EMBL" id="CP000538">
    <property type="protein sequence ID" value="EAQ72252.1"/>
    <property type="molecule type" value="Genomic_DNA"/>
</dbReference>
<feature type="domain" description="AAA+ ATPase" evidence="11">
    <location>
        <begin position="184"/>
        <end position="320"/>
    </location>
</feature>
<dbReference type="GO" id="GO:0004176">
    <property type="term" value="F:ATP-dependent peptidase activity"/>
    <property type="evidence" value="ECO:0007669"/>
    <property type="project" value="InterPro"/>
</dbReference>
<dbReference type="RefSeq" id="WP_002856307.1">
    <property type="nucleotide sequence ID" value="NC_008787.1"/>
</dbReference>
<evidence type="ECO:0000256" key="6">
    <source>
        <dbReference type="ARBA" id="ARBA00022833"/>
    </source>
</evidence>
<keyword evidence="10" id="KW-0472">Membrane</keyword>
<dbReference type="SUPFAM" id="SSF140990">
    <property type="entry name" value="FtsH protease domain-like"/>
    <property type="match status" value="1"/>
</dbReference>
<comment type="similarity">
    <text evidence="9">Belongs to the AAA ATPase family.</text>
</comment>
<keyword evidence="5" id="KW-0378">Hydrolase</keyword>
<dbReference type="Proteomes" id="UP000000646">
    <property type="component" value="Chromosome"/>
</dbReference>
<dbReference type="GO" id="GO:0004222">
    <property type="term" value="F:metalloendopeptidase activity"/>
    <property type="evidence" value="ECO:0007669"/>
    <property type="project" value="InterPro"/>
</dbReference>
<dbReference type="GO" id="GO:0005886">
    <property type="term" value="C:plasma membrane"/>
    <property type="evidence" value="ECO:0007669"/>
    <property type="project" value="TreeGrafter"/>
</dbReference>
<dbReference type="SMART" id="SM00382">
    <property type="entry name" value="AAA"/>
    <property type="match status" value="1"/>
</dbReference>
<keyword evidence="10" id="KW-0812">Transmembrane</keyword>
<dbReference type="InterPro" id="IPR003959">
    <property type="entry name" value="ATPase_AAA_core"/>
</dbReference>
<dbReference type="Pfam" id="PF17862">
    <property type="entry name" value="AAA_lid_3"/>
    <property type="match status" value="1"/>
</dbReference>
<evidence type="ECO:0000256" key="3">
    <source>
        <dbReference type="ARBA" id="ARBA00022723"/>
    </source>
</evidence>
<keyword evidence="12" id="KW-0131">Cell cycle</keyword>
<dbReference type="PANTHER" id="PTHR23076">
    <property type="entry name" value="METALLOPROTEASE M41 FTSH"/>
    <property type="match status" value="1"/>
</dbReference>
<dbReference type="PROSITE" id="PS00674">
    <property type="entry name" value="AAA"/>
    <property type="match status" value="1"/>
</dbReference>
<evidence type="ECO:0000259" key="11">
    <source>
        <dbReference type="SMART" id="SM00382"/>
    </source>
</evidence>
<dbReference type="GO" id="GO:0046872">
    <property type="term" value="F:metal ion binding"/>
    <property type="evidence" value="ECO:0007669"/>
    <property type="project" value="UniProtKB-KW"/>
</dbReference>
<keyword evidence="12" id="KW-0132">Cell division</keyword>
<dbReference type="HOGENOM" id="CLU_000688_16_2_7"/>
<dbReference type="GO" id="GO:0005737">
    <property type="term" value="C:cytoplasm"/>
    <property type="evidence" value="ECO:0007669"/>
    <property type="project" value="UniProtKB-ARBA"/>
</dbReference>
<evidence type="ECO:0000256" key="4">
    <source>
        <dbReference type="ARBA" id="ARBA00022741"/>
    </source>
</evidence>
<dbReference type="InterPro" id="IPR037219">
    <property type="entry name" value="Peptidase_M41-like"/>
</dbReference>
<gene>
    <name evidence="12" type="ordered locus">CJJ81176_1023</name>
</gene>
<keyword evidence="8" id="KW-0482">Metalloprotease</keyword>
<sequence>MKNKKIILASFMVLCMLLGILYFKNEPKYIDENLYQSLLSQNLIQKAVIDKDEIWLKAEGENYIIIKDGIDIKTLLSKVPVEVKKDNTLWVFFVLLIFIIALFISLGYFARKKELAKYPISNKNQNHTQAQNSNINLESSHIKPVISNITFNDVAGVDEVKMELSELVDFLQNPKKYKEFGVKMPKGVLMVGPPGVGKTLIAKAVAGEAGVPFFYQSGSSFVEIYVGMGAKRVRELFSKAKMMAPSIVFIDEIDAVGKARGEMSNVERDSTLNQLLTQMDGFEDNSGVIVIAATNKIELMDPALLRSGRFDRRIFLSLPDFKDRLKILEIYMKDKNNNVNLNKIAKASVGFSGAGLETLVNEAAINALRRNSALVEESDFYAVLNKVLLGKKKILSFNDEEKKIQATYQAAKALSAYYFDIGFDKITLIEDRFKEYEHNIKSKSELINRIKVYLAGSRAMRLIYNESYTNSQDDFLKIKELLDYMLSFDMLKEPNLNEQKKEMDEFLNSMKDKILKLSELLLEKEKIEHDDVKNIMQV</sequence>
<keyword evidence="3" id="KW-0479">Metal-binding</keyword>
<dbReference type="AlphaFoldDB" id="A0A0H3P9G2"/>
<dbReference type="CDD" id="cd19501">
    <property type="entry name" value="RecA-like_FtsH"/>
    <property type="match status" value="1"/>
</dbReference>
<evidence type="ECO:0000256" key="10">
    <source>
        <dbReference type="SAM" id="Phobius"/>
    </source>
</evidence>
<keyword evidence="4 9" id="KW-0547">Nucleotide-binding</keyword>
<keyword evidence="2" id="KW-0645">Protease</keyword>
<keyword evidence="10" id="KW-1133">Transmembrane helix</keyword>
<dbReference type="eggNOG" id="COG0465">
    <property type="taxonomic scope" value="Bacteria"/>
</dbReference>
<dbReference type="GO" id="GO:0051301">
    <property type="term" value="P:cell division"/>
    <property type="evidence" value="ECO:0007669"/>
    <property type="project" value="UniProtKB-KW"/>
</dbReference>
<organism evidence="12 13">
    <name type="scientific">Campylobacter jejuni subsp. jejuni serotype O:23/36 (strain 81-176)</name>
    <dbReference type="NCBI Taxonomy" id="354242"/>
    <lineage>
        <taxon>Bacteria</taxon>
        <taxon>Pseudomonadati</taxon>
        <taxon>Campylobacterota</taxon>
        <taxon>Epsilonproteobacteria</taxon>
        <taxon>Campylobacterales</taxon>
        <taxon>Campylobacteraceae</taxon>
        <taxon>Campylobacter</taxon>
    </lineage>
</organism>
<evidence type="ECO:0000313" key="13">
    <source>
        <dbReference type="Proteomes" id="UP000000646"/>
    </source>
</evidence>
<dbReference type="PANTHER" id="PTHR23076:SF97">
    <property type="entry name" value="ATP-DEPENDENT ZINC METALLOPROTEASE YME1L1"/>
    <property type="match status" value="1"/>
</dbReference>
<name>A0A0H3P9G2_CAMJJ</name>